<feature type="transmembrane region" description="Helical" evidence="2">
    <location>
        <begin position="229"/>
        <end position="255"/>
    </location>
</feature>
<proteinExistence type="predicted"/>
<keyword evidence="2" id="KW-1133">Transmembrane helix</keyword>
<organism evidence="3 4">
    <name type="scientific">Rhamnella rubrinervis</name>
    <dbReference type="NCBI Taxonomy" id="2594499"/>
    <lineage>
        <taxon>Eukaryota</taxon>
        <taxon>Viridiplantae</taxon>
        <taxon>Streptophyta</taxon>
        <taxon>Embryophyta</taxon>
        <taxon>Tracheophyta</taxon>
        <taxon>Spermatophyta</taxon>
        <taxon>Magnoliopsida</taxon>
        <taxon>eudicotyledons</taxon>
        <taxon>Gunneridae</taxon>
        <taxon>Pentapetalae</taxon>
        <taxon>rosids</taxon>
        <taxon>fabids</taxon>
        <taxon>Rosales</taxon>
        <taxon>Rhamnaceae</taxon>
        <taxon>rhamnoid group</taxon>
        <taxon>Rhamneae</taxon>
        <taxon>Rhamnella</taxon>
    </lineage>
</organism>
<sequence length="387" mass="42560">MVRKHGWQLPAHTFQVVAITVFCLLVVAFYAFFAPFLGGQIWEYVLIASYSPVALLVFVLYVRSTAINPADPGIMSKFDSKITNFDTNPGLSAKDLPRKFDGMTAGEHSSPSSVSRSSVAGGNSSRKGSVGELGGVDNPVETMSRKSSCSFGGILCALFVHEDCRKQEEAADQQFNGDALFCTLCNAEVTGSANTVEVVTNVWMVLITTVGYNFLLLQWLNNCVGYKNYVTFICLMAISLIWLVIEAGVGIAVLVRCFVNKKSLEAEIIDRLGNGFTRPHLQQLWICHNRLEWWKFLGSAVQGAWCTPPRVFVDYQDEVVPHLEPGMVPSTIDPDATENAERGQKLAKRPVRINAWKLAKLNSTEAMRAAAKARASSSVLRPLENRG</sequence>
<comment type="caution">
    <text evidence="3">The sequence shown here is derived from an EMBL/GenBank/DDBJ whole genome shotgun (WGS) entry which is preliminary data.</text>
</comment>
<accession>A0A8K0H3S9</accession>
<dbReference type="OrthoDB" id="9909019at2759"/>
<keyword evidence="2" id="KW-0812">Transmembrane</keyword>
<evidence type="ECO:0000256" key="1">
    <source>
        <dbReference type="SAM" id="MobiDB-lite"/>
    </source>
</evidence>
<dbReference type="EMBL" id="VOIH02000006">
    <property type="protein sequence ID" value="KAF3445079.1"/>
    <property type="molecule type" value="Genomic_DNA"/>
</dbReference>
<keyword evidence="4" id="KW-1185">Reference proteome</keyword>
<evidence type="ECO:0008006" key="5">
    <source>
        <dbReference type="Google" id="ProtNLM"/>
    </source>
</evidence>
<feature type="transmembrane region" description="Helical" evidence="2">
    <location>
        <begin position="12"/>
        <end position="32"/>
    </location>
</feature>
<evidence type="ECO:0000256" key="2">
    <source>
        <dbReference type="SAM" id="Phobius"/>
    </source>
</evidence>
<dbReference type="AlphaFoldDB" id="A0A8K0H3S9"/>
<protein>
    <recommendedName>
        <fullName evidence="5">Palmitoyltransferase</fullName>
    </recommendedName>
</protein>
<keyword evidence="2" id="KW-0472">Membrane</keyword>
<feature type="transmembrane region" description="Helical" evidence="2">
    <location>
        <begin position="44"/>
        <end position="62"/>
    </location>
</feature>
<gene>
    <name evidence="3" type="ORF">FNV43_RR14772</name>
</gene>
<name>A0A8K0H3S9_9ROSA</name>
<evidence type="ECO:0000313" key="4">
    <source>
        <dbReference type="Proteomes" id="UP000796880"/>
    </source>
</evidence>
<feature type="region of interest" description="Disordered" evidence="1">
    <location>
        <begin position="102"/>
        <end position="138"/>
    </location>
</feature>
<evidence type="ECO:0000313" key="3">
    <source>
        <dbReference type="EMBL" id="KAF3445079.1"/>
    </source>
</evidence>
<feature type="compositionally biased region" description="Low complexity" evidence="1">
    <location>
        <begin position="109"/>
        <end position="126"/>
    </location>
</feature>
<reference evidence="3" key="1">
    <citation type="submission" date="2020-03" db="EMBL/GenBank/DDBJ databases">
        <title>A high-quality chromosome-level genome assembly of a woody plant with both climbing and erect habits, Rhamnella rubrinervis.</title>
        <authorList>
            <person name="Lu Z."/>
            <person name="Yang Y."/>
            <person name="Zhu X."/>
            <person name="Sun Y."/>
        </authorList>
    </citation>
    <scope>NUCLEOTIDE SEQUENCE</scope>
    <source>
        <strain evidence="3">BYM</strain>
        <tissue evidence="3">Leaf</tissue>
    </source>
</reference>
<dbReference type="Proteomes" id="UP000796880">
    <property type="component" value="Unassembled WGS sequence"/>
</dbReference>
<feature type="transmembrane region" description="Helical" evidence="2">
    <location>
        <begin position="198"/>
        <end position="217"/>
    </location>
</feature>